<sequence>MLIRLVAIQRGANPAALGKTSTERLRKSQGLDRLAKRRTRMTICTYNARTLASDASVEDLMMQARKIKYDVIGLTETRRHRPLHAVFDTGEELYLGTCDSRGVGGVGVFVNTNLAMNIDSFEQLTTRIGRLRLMRRGSMPVFVVYAPTSDYDDEEVEAFYMELEKLNGEGRTFSKVIIEISTRRSGLEGRRKSFISASMVWNGTNRVKGCLSSSYRRTPSMVTRSSRNPPPGDGLRSLRVDCTTTKSITLLSTEGFT</sequence>
<proteinExistence type="predicted"/>
<dbReference type="SUPFAM" id="SSF56219">
    <property type="entry name" value="DNase I-like"/>
    <property type="match status" value="1"/>
</dbReference>
<keyword evidence="2" id="KW-1185">Reference proteome</keyword>
<dbReference type="Gene3D" id="3.60.10.10">
    <property type="entry name" value="Endonuclease/exonuclease/phosphatase"/>
    <property type="match status" value="1"/>
</dbReference>
<evidence type="ECO:0000313" key="2">
    <source>
        <dbReference type="Proteomes" id="UP000271162"/>
    </source>
</evidence>
<protein>
    <submittedName>
        <fullName evidence="3">Endo/exonuclease/phosphatase domain-containing protein</fullName>
    </submittedName>
</protein>
<evidence type="ECO:0000313" key="3">
    <source>
        <dbReference type="WBParaSite" id="NBR_0001877401-mRNA-1"/>
    </source>
</evidence>
<dbReference type="InterPro" id="IPR036691">
    <property type="entry name" value="Endo/exonu/phosph_ase_sf"/>
</dbReference>
<dbReference type="WBParaSite" id="NBR_0001877401-mRNA-1">
    <property type="protein sequence ID" value="NBR_0001877401-mRNA-1"/>
    <property type="gene ID" value="NBR_0001877401"/>
</dbReference>
<dbReference type="AlphaFoldDB" id="A0A0N4YNG2"/>
<gene>
    <name evidence="1" type="ORF">NBR_LOCUS18773</name>
</gene>
<dbReference type="EMBL" id="UYSL01023661">
    <property type="protein sequence ID" value="VDL82498.1"/>
    <property type="molecule type" value="Genomic_DNA"/>
</dbReference>
<evidence type="ECO:0000313" key="1">
    <source>
        <dbReference type="EMBL" id="VDL82498.1"/>
    </source>
</evidence>
<organism evidence="3">
    <name type="scientific">Nippostrongylus brasiliensis</name>
    <name type="common">Rat hookworm</name>
    <dbReference type="NCBI Taxonomy" id="27835"/>
    <lineage>
        <taxon>Eukaryota</taxon>
        <taxon>Metazoa</taxon>
        <taxon>Ecdysozoa</taxon>
        <taxon>Nematoda</taxon>
        <taxon>Chromadorea</taxon>
        <taxon>Rhabditida</taxon>
        <taxon>Rhabditina</taxon>
        <taxon>Rhabditomorpha</taxon>
        <taxon>Strongyloidea</taxon>
        <taxon>Heligmosomidae</taxon>
        <taxon>Nippostrongylus</taxon>
    </lineage>
</organism>
<accession>A0A0N4YNG2</accession>
<dbReference type="Proteomes" id="UP000271162">
    <property type="component" value="Unassembled WGS sequence"/>
</dbReference>
<reference evidence="1 2" key="2">
    <citation type="submission" date="2018-11" db="EMBL/GenBank/DDBJ databases">
        <authorList>
            <consortium name="Pathogen Informatics"/>
        </authorList>
    </citation>
    <scope>NUCLEOTIDE SEQUENCE [LARGE SCALE GENOMIC DNA]</scope>
</reference>
<name>A0A0N4YNG2_NIPBR</name>
<reference evidence="3" key="1">
    <citation type="submission" date="2017-02" db="UniProtKB">
        <authorList>
            <consortium name="WormBaseParasite"/>
        </authorList>
    </citation>
    <scope>IDENTIFICATION</scope>
</reference>